<keyword evidence="3" id="KW-1185">Reference proteome</keyword>
<evidence type="ECO:0000313" key="2">
    <source>
        <dbReference type="EMBL" id="MCL7050351.1"/>
    </source>
</evidence>
<proteinExistence type="predicted"/>
<gene>
    <name evidence="2" type="ORF">MKW94_001171</name>
</gene>
<organism evidence="2 3">
    <name type="scientific">Papaver nudicaule</name>
    <name type="common">Iceland poppy</name>
    <dbReference type="NCBI Taxonomy" id="74823"/>
    <lineage>
        <taxon>Eukaryota</taxon>
        <taxon>Viridiplantae</taxon>
        <taxon>Streptophyta</taxon>
        <taxon>Embryophyta</taxon>
        <taxon>Tracheophyta</taxon>
        <taxon>Spermatophyta</taxon>
        <taxon>Magnoliopsida</taxon>
        <taxon>Ranunculales</taxon>
        <taxon>Papaveraceae</taxon>
        <taxon>Papaveroideae</taxon>
        <taxon>Papaver</taxon>
    </lineage>
</organism>
<comment type="caution">
    <text evidence="2">The sequence shown here is derived from an EMBL/GenBank/DDBJ whole genome shotgun (WGS) entry which is preliminary data.</text>
</comment>
<dbReference type="EMBL" id="JAJJMA010326938">
    <property type="protein sequence ID" value="MCL7050351.1"/>
    <property type="molecule type" value="Genomic_DNA"/>
</dbReference>
<sequence>MRAPNYTLDEDLALVQAYIDFGGDGAIGVQQKKGRLWAKIIPYFNEKTKNPHKRNKHSLQNRLLIIRKETRNFVCLMGKFYRKKVSGWSPEDLAHQARIEYLRLYRKPFPYEETYKLFKYVKGFDYTKCTNEDEEEIPVAPIPTVDVDGEKEEEEEEEEEEGNGGEEENEEKADDEEIPVPPIHPPYKPTPVVDIEEQQKEDERNKRARGVKHNKKLKKAKYTNDENSSSSSIDSIFSQSSDKIISYFKEKDAERAITSQQENDIIERRLKAEQARRVHDLMTMDMSKLSATQRAWVEKQQQQEMEKNG</sequence>
<evidence type="ECO:0000256" key="1">
    <source>
        <dbReference type="SAM" id="MobiDB-lite"/>
    </source>
</evidence>
<accession>A0AA41VZL6</accession>
<feature type="compositionally biased region" description="Basic residues" evidence="1">
    <location>
        <begin position="206"/>
        <end position="221"/>
    </location>
</feature>
<dbReference type="Proteomes" id="UP001177140">
    <property type="component" value="Unassembled WGS sequence"/>
</dbReference>
<dbReference type="PANTHER" id="PTHR45125">
    <property type="entry name" value="F21J9.4-RELATED"/>
    <property type="match status" value="1"/>
</dbReference>
<feature type="compositionally biased region" description="Acidic residues" evidence="1">
    <location>
        <begin position="147"/>
        <end position="178"/>
    </location>
</feature>
<dbReference type="PANTHER" id="PTHR45125:SF3">
    <property type="entry name" value="NO-APICAL-MERISTEM-ASSOCIATED CARBOXY-TERMINAL DOMAIN PROTEIN"/>
    <property type="match status" value="1"/>
</dbReference>
<feature type="compositionally biased region" description="Pro residues" evidence="1">
    <location>
        <begin position="179"/>
        <end position="189"/>
    </location>
</feature>
<protein>
    <submittedName>
        <fullName evidence="2">Uncharacterized protein</fullName>
    </submittedName>
</protein>
<evidence type="ECO:0000313" key="3">
    <source>
        <dbReference type="Proteomes" id="UP001177140"/>
    </source>
</evidence>
<feature type="region of interest" description="Disordered" evidence="1">
    <location>
        <begin position="132"/>
        <end position="234"/>
    </location>
</feature>
<name>A0AA41VZL6_PAPNU</name>
<dbReference type="AlphaFoldDB" id="A0AA41VZL6"/>
<reference evidence="2" key="1">
    <citation type="submission" date="2022-03" db="EMBL/GenBank/DDBJ databases">
        <title>A functionally conserved STORR gene fusion in Papaver species that diverged 16.8 million years ago.</title>
        <authorList>
            <person name="Catania T."/>
        </authorList>
    </citation>
    <scope>NUCLEOTIDE SEQUENCE</scope>
    <source>
        <strain evidence="2">S-191538</strain>
    </source>
</reference>